<gene>
    <name evidence="2" type="ORF">CVM52_22620</name>
</gene>
<protein>
    <submittedName>
        <fullName evidence="2">Glyoxalase</fullName>
    </submittedName>
</protein>
<dbReference type="Proteomes" id="UP000231553">
    <property type="component" value="Unassembled WGS sequence"/>
</dbReference>
<organism evidence="2 3">
    <name type="scientific">Pseudooceanicola lipolyticus</name>
    <dbReference type="NCBI Taxonomy" id="2029104"/>
    <lineage>
        <taxon>Bacteria</taxon>
        <taxon>Pseudomonadati</taxon>
        <taxon>Pseudomonadota</taxon>
        <taxon>Alphaproteobacteria</taxon>
        <taxon>Rhodobacterales</taxon>
        <taxon>Paracoccaceae</taxon>
        <taxon>Pseudooceanicola</taxon>
    </lineage>
</organism>
<evidence type="ECO:0000259" key="1">
    <source>
        <dbReference type="PROSITE" id="PS51819"/>
    </source>
</evidence>
<dbReference type="EMBL" id="PGTB01000191">
    <property type="protein sequence ID" value="PJE34366.1"/>
    <property type="molecule type" value="Genomic_DNA"/>
</dbReference>
<sequence length="117" mass="12629">MAVRRIVSNIRADDPAGVACFYRQVFGLDTAMDMGWIVTLAGGDQPVQISAMRHGGSDTPVPALSIEVDDLDATLARARSLGHAPEYGPTDEPWGARRFYLRDPAGTLINVLAHLQP</sequence>
<dbReference type="InterPro" id="IPR029068">
    <property type="entry name" value="Glyas_Bleomycin-R_OHBP_Dase"/>
</dbReference>
<dbReference type="Pfam" id="PF00903">
    <property type="entry name" value="Glyoxalase"/>
    <property type="match status" value="1"/>
</dbReference>
<dbReference type="PROSITE" id="PS51819">
    <property type="entry name" value="VOC"/>
    <property type="match status" value="1"/>
</dbReference>
<dbReference type="SUPFAM" id="SSF54593">
    <property type="entry name" value="Glyoxalase/Bleomycin resistance protein/Dihydroxybiphenyl dioxygenase"/>
    <property type="match status" value="1"/>
</dbReference>
<dbReference type="OrthoDB" id="9798201at2"/>
<name>A0A2M8IV08_9RHOB</name>
<proteinExistence type="predicted"/>
<dbReference type="RefSeq" id="WP_100164633.1">
    <property type="nucleotide sequence ID" value="NZ_PGTB01000191.1"/>
</dbReference>
<evidence type="ECO:0000313" key="2">
    <source>
        <dbReference type="EMBL" id="PJE34366.1"/>
    </source>
</evidence>
<reference evidence="2 3" key="1">
    <citation type="journal article" date="2018" name="Int. J. Syst. Evol. Microbiol.">
        <title>Pseudooceanicola lipolyticus sp. nov., a marine alphaproteobacterium, reclassification of Oceanicola flagellatus as Pseudooceanicola flagellatus comb. nov. and emended description of the genus Pseudooceanicola.</title>
        <authorList>
            <person name="Huang M.-M."/>
            <person name="Guo L.-L."/>
            <person name="Wu Y.-H."/>
            <person name="Lai Q.-L."/>
            <person name="Shao Z.-Z."/>
            <person name="Wang C.-S."/>
            <person name="Wu M."/>
            <person name="Xu X.-W."/>
        </authorList>
    </citation>
    <scope>NUCLEOTIDE SEQUENCE [LARGE SCALE GENOMIC DNA]</scope>
    <source>
        <strain evidence="2 3">157</strain>
    </source>
</reference>
<dbReference type="InterPro" id="IPR004360">
    <property type="entry name" value="Glyas_Fos-R_dOase_dom"/>
</dbReference>
<dbReference type="InterPro" id="IPR037523">
    <property type="entry name" value="VOC_core"/>
</dbReference>
<dbReference type="Gene3D" id="3.10.180.10">
    <property type="entry name" value="2,3-Dihydroxybiphenyl 1,2-Dioxygenase, domain 1"/>
    <property type="match status" value="1"/>
</dbReference>
<feature type="domain" description="VOC" evidence="1">
    <location>
        <begin position="2"/>
        <end position="114"/>
    </location>
</feature>
<comment type="caution">
    <text evidence="2">The sequence shown here is derived from an EMBL/GenBank/DDBJ whole genome shotgun (WGS) entry which is preliminary data.</text>
</comment>
<accession>A0A2M8IV08</accession>
<keyword evidence="3" id="KW-1185">Reference proteome</keyword>
<evidence type="ECO:0000313" key="3">
    <source>
        <dbReference type="Proteomes" id="UP000231553"/>
    </source>
</evidence>
<dbReference type="AlphaFoldDB" id="A0A2M8IV08"/>